<evidence type="ECO:0000313" key="3">
    <source>
        <dbReference type="Proteomes" id="UP000325577"/>
    </source>
</evidence>
<evidence type="ECO:0000256" key="1">
    <source>
        <dbReference type="SAM" id="MobiDB-lite"/>
    </source>
</evidence>
<evidence type="ECO:0000313" key="2">
    <source>
        <dbReference type="EMBL" id="KAA8521062.1"/>
    </source>
</evidence>
<dbReference type="OrthoDB" id="1938149at2759"/>
<dbReference type="EMBL" id="CM018048">
    <property type="protein sequence ID" value="KAA8521062.1"/>
    <property type="molecule type" value="Genomic_DNA"/>
</dbReference>
<reference evidence="2 3" key="1">
    <citation type="submission" date="2019-09" db="EMBL/GenBank/DDBJ databases">
        <title>A chromosome-level genome assembly of the Chinese tupelo Nyssa sinensis.</title>
        <authorList>
            <person name="Yang X."/>
            <person name="Kang M."/>
            <person name="Yang Y."/>
            <person name="Xiong H."/>
            <person name="Wang M."/>
            <person name="Zhang Z."/>
            <person name="Wang Z."/>
            <person name="Wu H."/>
            <person name="Ma T."/>
            <person name="Liu J."/>
            <person name="Xi Z."/>
        </authorList>
    </citation>
    <scope>NUCLEOTIDE SEQUENCE [LARGE SCALE GENOMIC DNA]</scope>
    <source>
        <strain evidence="2">J267</strain>
        <tissue evidence="2">Leaf</tissue>
    </source>
</reference>
<sequence>MAGMIGDGERQRRLAMKNGGDRERKTLAVPMIEQHCDLISASRLPKLHPPAMPIPTLRNPKPPSSGRFILNRYKKSETEAFRPTTPGISPGTGHLQPPSAP</sequence>
<feature type="region of interest" description="Disordered" evidence="1">
    <location>
        <begin position="43"/>
        <end position="101"/>
    </location>
</feature>
<keyword evidence="3" id="KW-1185">Reference proteome</keyword>
<accession>A0A5J4ZUJ0</accession>
<dbReference type="AlphaFoldDB" id="A0A5J4ZUJ0"/>
<name>A0A5J4ZUJ0_9ASTE</name>
<gene>
    <name evidence="2" type="ORF">F0562_011785</name>
</gene>
<dbReference type="Proteomes" id="UP000325577">
    <property type="component" value="Linkage Group LG5"/>
</dbReference>
<organism evidence="2 3">
    <name type="scientific">Nyssa sinensis</name>
    <dbReference type="NCBI Taxonomy" id="561372"/>
    <lineage>
        <taxon>Eukaryota</taxon>
        <taxon>Viridiplantae</taxon>
        <taxon>Streptophyta</taxon>
        <taxon>Embryophyta</taxon>
        <taxon>Tracheophyta</taxon>
        <taxon>Spermatophyta</taxon>
        <taxon>Magnoliopsida</taxon>
        <taxon>eudicotyledons</taxon>
        <taxon>Gunneridae</taxon>
        <taxon>Pentapetalae</taxon>
        <taxon>asterids</taxon>
        <taxon>Cornales</taxon>
        <taxon>Nyssaceae</taxon>
        <taxon>Nyssa</taxon>
    </lineage>
</organism>
<proteinExistence type="predicted"/>
<protein>
    <submittedName>
        <fullName evidence="2">Uncharacterized protein</fullName>
    </submittedName>
</protein>
<feature type="region of interest" description="Disordered" evidence="1">
    <location>
        <begin position="1"/>
        <end position="22"/>
    </location>
</feature>